<keyword evidence="4" id="KW-1185">Reference proteome</keyword>
<reference evidence="3 4" key="1">
    <citation type="journal article" date="2023" name="BMC Biotechnol.">
        <title>Vitis rotundifolia cv Carlos genome sequencing.</title>
        <authorList>
            <person name="Huff M."/>
            <person name="Hulse-Kemp A."/>
            <person name="Scheffler B."/>
            <person name="Youngblood R."/>
            <person name="Simpson S."/>
            <person name="Babiker E."/>
            <person name="Staton M."/>
        </authorList>
    </citation>
    <scope>NUCLEOTIDE SEQUENCE [LARGE SCALE GENOMIC DNA]</scope>
    <source>
        <tissue evidence="3">Leaf</tissue>
    </source>
</reference>
<gene>
    <name evidence="3" type="ORF">PVL29_017129</name>
</gene>
<evidence type="ECO:0000313" key="4">
    <source>
        <dbReference type="Proteomes" id="UP001168098"/>
    </source>
</evidence>
<dbReference type="Pfam" id="PF05368">
    <property type="entry name" value="NmrA"/>
    <property type="match status" value="1"/>
</dbReference>
<dbReference type="InterPro" id="IPR050608">
    <property type="entry name" value="NmrA-type/Isoflavone_red_sf"/>
</dbReference>
<dbReference type="Proteomes" id="UP001168098">
    <property type="component" value="Unassembled WGS sequence"/>
</dbReference>
<name>A0AA38Z9X1_VITRO</name>
<sequence length="291" mass="33148">MSIDHIISGICNSRIGEVILIGDSNTLLDHGHQFIGSQHTVDSRSQTPSFISLLCIIKFLSQIKIYIILMKFICLEFGLDLKKTQISHLNHGFYPRKIEIWHLIEAEGILYTYISCNFFMNYLLPSLVQLGAKTPLLEKSRKFGNLIVLYAFVASVIVKQSGIVAFIISVVDYLQTLNKVVYLRPLGNVYSMNELVELGRVRFGKKLDRVYVTEYEFPKKIKETLFPKNMSMVFIYSAFVKGDHTYFDIEASSGVNRTQLIYTKNILQSANIVEGIAIPNLKDIYPSVIED</sequence>
<keyword evidence="1" id="KW-0812">Transmembrane</keyword>
<dbReference type="InterPro" id="IPR036291">
    <property type="entry name" value="NAD(P)-bd_dom_sf"/>
</dbReference>
<keyword evidence="1" id="KW-1133">Transmembrane helix</keyword>
<evidence type="ECO:0000259" key="2">
    <source>
        <dbReference type="Pfam" id="PF05368"/>
    </source>
</evidence>
<dbReference type="SUPFAM" id="SSF51735">
    <property type="entry name" value="NAD(P)-binding Rossmann-fold domains"/>
    <property type="match status" value="1"/>
</dbReference>
<evidence type="ECO:0000313" key="3">
    <source>
        <dbReference type="EMBL" id="KAJ9684977.1"/>
    </source>
</evidence>
<feature type="domain" description="NmrA-like" evidence="2">
    <location>
        <begin position="71"/>
        <end position="260"/>
    </location>
</feature>
<dbReference type="PANTHER" id="PTHR43349">
    <property type="entry name" value="PINORESINOL REDUCTASE-RELATED"/>
    <property type="match status" value="1"/>
</dbReference>
<evidence type="ECO:0000256" key="1">
    <source>
        <dbReference type="SAM" id="Phobius"/>
    </source>
</evidence>
<proteinExistence type="predicted"/>
<dbReference type="EMBL" id="JARBHA010000013">
    <property type="protein sequence ID" value="KAJ9684977.1"/>
    <property type="molecule type" value="Genomic_DNA"/>
</dbReference>
<dbReference type="AlphaFoldDB" id="A0AA38Z9X1"/>
<accession>A0AA38Z9X1</accession>
<keyword evidence="1" id="KW-0472">Membrane</keyword>
<organism evidence="3 4">
    <name type="scientific">Vitis rotundifolia</name>
    <name type="common">Muscadine grape</name>
    <dbReference type="NCBI Taxonomy" id="103349"/>
    <lineage>
        <taxon>Eukaryota</taxon>
        <taxon>Viridiplantae</taxon>
        <taxon>Streptophyta</taxon>
        <taxon>Embryophyta</taxon>
        <taxon>Tracheophyta</taxon>
        <taxon>Spermatophyta</taxon>
        <taxon>Magnoliopsida</taxon>
        <taxon>eudicotyledons</taxon>
        <taxon>Gunneridae</taxon>
        <taxon>Pentapetalae</taxon>
        <taxon>rosids</taxon>
        <taxon>Vitales</taxon>
        <taxon>Vitaceae</taxon>
        <taxon>Viteae</taxon>
        <taxon>Vitis</taxon>
    </lineage>
</organism>
<dbReference type="Gene3D" id="3.90.25.10">
    <property type="entry name" value="UDP-galactose 4-epimerase, domain 1"/>
    <property type="match status" value="1"/>
</dbReference>
<feature type="transmembrane region" description="Helical" evidence="1">
    <location>
        <begin position="143"/>
        <end position="174"/>
    </location>
</feature>
<protein>
    <recommendedName>
        <fullName evidence="2">NmrA-like domain-containing protein</fullName>
    </recommendedName>
</protein>
<feature type="transmembrane region" description="Helical" evidence="1">
    <location>
        <begin position="100"/>
        <end position="123"/>
    </location>
</feature>
<dbReference type="InterPro" id="IPR008030">
    <property type="entry name" value="NmrA-like"/>
</dbReference>
<comment type="caution">
    <text evidence="3">The sequence shown here is derived from an EMBL/GenBank/DDBJ whole genome shotgun (WGS) entry which is preliminary data.</text>
</comment>
<dbReference type="PANTHER" id="PTHR43349:SF34">
    <property type="entry name" value="PINORESINOL-LARICIRESINOL REDUCTASE 3-RELATED"/>
    <property type="match status" value="1"/>
</dbReference>